<reference evidence="3" key="2">
    <citation type="submission" date="2020-10" db="EMBL/GenBank/DDBJ databases">
        <authorList>
            <person name="Cooper E.A."/>
            <person name="Brenton Z.W."/>
            <person name="Flinn B.S."/>
            <person name="Jenkins J."/>
            <person name="Shu S."/>
            <person name="Flowers D."/>
            <person name="Luo F."/>
            <person name="Wang Y."/>
            <person name="Xia P."/>
            <person name="Barry K."/>
            <person name="Daum C."/>
            <person name="Lipzen A."/>
            <person name="Yoshinaga Y."/>
            <person name="Schmutz J."/>
            <person name="Saski C."/>
            <person name="Vermerris W."/>
            <person name="Kresovich S."/>
        </authorList>
    </citation>
    <scope>NUCLEOTIDE SEQUENCE</scope>
</reference>
<evidence type="ECO:0000313" key="4">
    <source>
        <dbReference type="Proteomes" id="UP000807115"/>
    </source>
</evidence>
<evidence type="ECO:0000256" key="1">
    <source>
        <dbReference type="SAM" id="MobiDB-lite"/>
    </source>
</evidence>
<gene>
    <name evidence="3" type="ORF">BDA96_02G031800</name>
</gene>
<dbReference type="OrthoDB" id="613853at2759"/>
<dbReference type="CDD" id="cd22160">
    <property type="entry name" value="F-box_AtFBL13-like"/>
    <property type="match status" value="1"/>
</dbReference>
<proteinExistence type="predicted"/>
<dbReference type="EMBL" id="CM027681">
    <property type="protein sequence ID" value="KAG0541613.1"/>
    <property type="molecule type" value="Genomic_DNA"/>
</dbReference>
<dbReference type="Pfam" id="PF23622">
    <property type="entry name" value="LRR_At1g61320_AtMIF1"/>
    <property type="match status" value="1"/>
</dbReference>
<dbReference type="EMBL" id="CM027681">
    <property type="protein sequence ID" value="KAG0541614.1"/>
    <property type="molecule type" value="Genomic_DNA"/>
</dbReference>
<dbReference type="InterPro" id="IPR036047">
    <property type="entry name" value="F-box-like_dom_sf"/>
</dbReference>
<feature type="compositionally biased region" description="Pro residues" evidence="1">
    <location>
        <begin position="1"/>
        <end position="16"/>
    </location>
</feature>
<dbReference type="PANTHER" id="PTHR34145:SF28">
    <property type="entry name" value="F-BOX DOMAIN-CONTAINING PROTEIN"/>
    <property type="match status" value="1"/>
</dbReference>
<reference evidence="3" key="1">
    <citation type="journal article" date="2019" name="BMC Genomics">
        <title>A new reference genome for Sorghum bicolor reveals high levels of sequence similarity between sweet and grain genotypes: implications for the genetics of sugar metabolism.</title>
        <authorList>
            <person name="Cooper E.A."/>
            <person name="Brenton Z.W."/>
            <person name="Flinn B.S."/>
            <person name="Jenkins J."/>
            <person name="Shu S."/>
            <person name="Flowers D."/>
            <person name="Luo F."/>
            <person name="Wang Y."/>
            <person name="Xia P."/>
            <person name="Barry K."/>
            <person name="Daum C."/>
            <person name="Lipzen A."/>
            <person name="Yoshinaga Y."/>
            <person name="Schmutz J."/>
            <person name="Saski C."/>
            <person name="Vermerris W."/>
            <person name="Kresovich S."/>
        </authorList>
    </citation>
    <scope>NUCLEOTIDE SEQUENCE</scope>
</reference>
<dbReference type="SUPFAM" id="SSF81383">
    <property type="entry name" value="F-box domain"/>
    <property type="match status" value="1"/>
</dbReference>
<feature type="region of interest" description="Disordered" evidence="1">
    <location>
        <begin position="1"/>
        <end position="36"/>
    </location>
</feature>
<sequence length="516" mass="58529">MDSALPPPPGDPPPPDSADECIPPKKRGTWHSDQQPVTFIPPKKRRIWRNVQHPEVSNIDWISAMPDDILVKILSLVTIREAAMTDCLSSRWRHLWENIHQLSLKARAFGMQVLPNSNYLENPDLWNSEATKFVHKVNELLRHHNGSGVQEFKVQFPLTSAHAPDINRWVVFAVTSGAKSLKLLLSLCDVHGMVAIQHVEPYSFPLKHFTDVVGCKLHRLHLSNCSIETVHANLSGFSYLYCLKLDSVAVVDAVVLNIMSSCSALRLMGLRKCHQLINLRASHPQLLCMEVYDCKSLISISIHAEKLVDFSYKGHKVDVQYEYAPVVHSLSAHFVKKNECPLECIGAHFKLRSLTLQFPSRLQVPCVLQKGERFAGLKEIVLCLLTSWKERIHSVAYLLKAAPVVETFKLEVYGNLQPVSKLKVKWPKNCILRVLHTVKLGGFSGEAELLRLLFFLLRRSPMLKDLLIDPHPCHYVGFGRWKREKSEDAMRCYYARGVALKHLPPKIPSTVKLSVM</sequence>
<dbReference type="Gramene" id="EER97963">
    <property type="protein sequence ID" value="EER97963"/>
    <property type="gene ID" value="SORBI_3002G031500"/>
</dbReference>
<comment type="caution">
    <text evidence="3">The sequence shown here is derived from an EMBL/GenBank/DDBJ whole genome shotgun (WGS) entry which is preliminary data.</text>
</comment>
<dbReference type="Proteomes" id="UP000807115">
    <property type="component" value="Chromosome 2"/>
</dbReference>
<dbReference type="Gene3D" id="3.80.10.10">
    <property type="entry name" value="Ribonuclease Inhibitor"/>
    <property type="match status" value="1"/>
</dbReference>
<organism evidence="3 4">
    <name type="scientific">Sorghum bicolor</name>
    <name type="common">Sorghum</name>
    <name type="synonym">Sorghum vulgare</name>
    <dbReference type="NCBI Taxonomy" id="4558"/>
    <lineage>
        <taxon>Eukaryota</taxon>
        <taxon>Viridiplantae</taxon>
        <taxon>Streptophyta</taxon>
        <taxon>Embryophyta</taxon>
        <taxon>Tracheophyta</taxon>
        <taxon>Spermatophyta</taxon>
        <taxon>Magnoliopsida</taxon>
        <taxon>Liliopsida</taxon>
        <taxon>Poales</taxon>
        <taxon>Poaceae</taxon>
        <taxon>PACMAD clade</taxon>
        <taxon>Panicoideae</taxon>
        <taxon>Andropogonodae</taxon>
        <taxon>Andropogoneae</taxon>
        <taxon>Sorghinae</taxon>
        <taxon>Sorghum</taxon>
    </lineage>
</organism>
<accession>A0A921URH4</accession>
<name>A0A921URH4_SORBI</name>
<evidence type="ECO:0000259" key="2">
    <source>
        <dbReference type="Pfam" id="PF23622"/>
    </source>
</evidence>
<dbReference type="OMA" id="IMSSCCA"/>
<evidence type="ECO:0000313" key="3">
    <source>
        <dbReference type="EMBL" id="KAG0541614.1"/>
    </source>
</evidence>
<dbReference type="InterPro" id="IPR053781">
    <property type="entry name" value="F-box_AtFBL13-like"/>
</dbReference>
<dbReference type="SUPFAM" id="SSF52058">
    <property type="entry name" value="L domain-like"/>
    <property type="match status" value="1"/>
</dbReference>
<feature type="domain" description="At1g61320/AtMIF1 LRR" evidence="2">
    <location>
        <begin position="141"/>
        <end position="516"/>
    </location>
</feature>
<dbReference type="InterPro" id="IPR055357">
    <property type="entry name" value="LRR_At1g61320_AtMIF1"/>
</dbReference>
<dbReference type="InterPro" id="IPR053772">
    <property type="entry name" value="At1g61320/At1g61330-like"/>
</dbReference>
<dbReference type="PANTHER" id="PTHR34145">
    <property type="entry name" value="OS02G0105600 PROTEIN"/>
    <property type="match status" value="1"/>
</dbReference>
<protein>
    <recommendedName>
        <fullName evidence="2">At1g61320/AtMIF1 LRR domain-containing protein</fullName>
    </recommendedName>
</protein>
<dbReference type="AlphaFoldDB" id="A0A921URH4"/>
<dbReference type="InterPro" id="IPR032675">
    <property type="entry name" value="LRR_dom_sf"/>
</dbReference>